<feature type="non-terminal residue" evidence="2">
    <location>
        <position position="1"/>
    </location>
</feature>
<protein>
    <submittedName>
        <fullName evidence="2">Uncharacterized protein</fullName>
    </submittedName>
</protein>
<gene>
    <name evidence="2" type="ORF">FRX31_022610</name>
</gene>
<organism evidence="2 3">
    <name type="scientific">Thalictrum thalictroides</name>
    <name type="common">Rue-anemone</name>
    <name type="synonym">Anemone thalictroides</name>
    <dbReference type="NCBI Taxonomy" id="46969"/>
    <lineage>
        <taxon>Eukaryota</taxon>
        <taxon>Viridiplantae</taxon>
        <taxon>Streptophyta</taxon>
        <taxon>Embryophyta</taxon>
        <taxon>Tracheophyta</taxon>
        <taxon>Spermatophyta</taxon>
        <taxon>Magnoliopsida</taxon>
        <taxon>Ranunculales</taxon>
        <taxon>Ranunculaceae</taxon>
        <taxon>Thalictroideae</taxon>
        <taxon>Thalictrum</taxon>
    </lineage>
</organism>
<reference evidence="2 3" key="1">
    <citation type="submission" date="2020-06" db="EMBL/GenBank/DDBJ databases">
        <title>Transcriptomic and genomic resources for Thalictrum thalictroides and T. hernandezii: Facilitating candidate gene discovery in an emerging model plant lineage.</title>
        <authorList>
            <person name="Arias T."/>
            <person name="Riano-Pachon D.M."/>
            <person name="Di Stilio V.S."/>
        </authorList>
    </citation>
    <scope>NUCLEOTIDE SEQUENCE [LARGE SCALE GENOMIC DNA]</scope>
    <source>
        <strain evidence="3">cv. WT478/WT964</strain>
        <tissue evidence="2">Leaves</tissue>
    </source>
</reference>
<keyword evidence="3" id="KW-1185">Reference proteome</keyword>
<accession>A0A7J6VTS8</accession>
<comment type="caution">
    <text evidence="2">The sequence shown here is derived from an EMBL/GenBank/DDBJ whole genome shotgun (WGS) entry which is preliminary data.</text>
</comment>
<feature type="region of interest" description="Disordered" evidence="1">
    <location>
        <begin position="1"/>
        <end position="58"/>
    </location>
</feature>
<evidence type="ECO:0000256" key="1">
    <source>
        <dbReference type="SAM" id="MobiDB-lite"/>
    </source>
</evidence>
<evidence type="ECO:0000313" key="2">
    <source>
        <dbReference type="EMBL" id="KAF5187802.1"/>
    </source>
</evidence>
<dbReference type="AlphaFoldDB" id="A0A7J6VTS8"/>
<dbReference type="Proteomes" id="UP000554482">
    <property type="component" value="Unassembled WGS sequence"/>
</dbReference>
<sequence>VMTAHDSNKHAPSASHSGRSVLHRTHTDSCQNNQSRSSSSGRSSLTPSQLATVRSQDRLRYRMRCDRLGTQASHTNHRSNSRHRPQFTHLPISQTETHLSLQHASNVGLLLPQPDMTAHLQHHLISEVRRFGITSSDISVNSHTNSINIDFAQDSDSFEIAVNVPHPHEGFTVLQKTPQPIQHCTIPNPQRVDDVLINVRTLTLQDMLSM</sequence>
<dbReference type="EMBL" id="JABWDY010027554">
    <property type="protein sequence ID" value="KAF5187802.1"/>
    <property type="molecule type" value="Genomic_DNA"/>
</dbReference>
<evidence type="ECO:0000313" key="3">
    <source>
        <dbReference type="Proteomes" id="UP000554482"/>
    </source>
</evidence>
<name>A0A7J6VTS8_THATH</name>
<feature type="compositionally biased region" description="Low complexity" evidence="1">
    <location>
        <begin position="29"/>
        <end position="44"/>
    </location>
</feature>
<feature type="compositionally biased region" description="Polar residues" evidence="1">
    <location>
        <begin position="45"/>
        <end position="54"/>
    </location>
</feature>
<proteinExistence type="predicted"/>